<dbReference type="GO" id="GO:0005524">
    <property type="term" value="F:ATP binding"/>
    <property type="evidence" value="ECO:0007669"/>
    <property type="project" value="UniProtKB-KW"/>
</dbReference>
<dbReference type="PROSITE" id="PS51987">
    <property type="entry name" value="GS_CATALYTIC"/>
    <property type="match status" value="1"/>
</dbReference>
<accession>A0A075MVI1</accession>
<feature type="binding site" evidence="7">
    <location>
        <position position="160"/>
    </location>
    <ligand>
        <name>Mg(2+)</name>
        <dbReference type="ChEBI" id="CHEBI:18420"/>
        <label>1</label>
    </ligand>
</feature>
<dbReference type="NCBIfam" id="TIGR00653">
    <property type="entry name" value="GlnA"/>
    <property type="match status" value="1"/>
</dbReference>
<feature type="binding site" evidence="5">
    <location>
        <begin position="291"/>
        <end position="292"/>
    </location>
    <ligand>
        <name>L-glutamate</name>
        <dbReference type="ChEBI" id="CHEBI:29985"/>
    </ligand>
</feature>
<evidence type="ECO:0000259" key="12">
    <source>
        <dbReference type="PROSITE" id="PS51987"/>
    </source>
</evidence>
<keyword evidence="8" id="KW-0597">Phosphoprotein</keyword>
<dbReference type="Pfam" id="PF00120">
    <property type="entry name" value="Gln-synt_C"/>
    <property type="match status" value="1"/>
</dbReference>
<dbReference type="KEGG" id="nev:NTE_02629"/>
<feature type="binding site" evidence="5">
    <location>
        <position position="365"/>
    </location>
    <ligand>
        <name>L-glutamate</name>
        <dbReference type="ChEBI" id="CHEBI:29985"/>
    </ligand>
</feature>
<feature type="binding site" evidence="6">
    <location>
        <position position="377"/>
    </location>
    <ligand>
        <name>ATP</name>
        <dbReference type="ChEBI" id="CHEBI:30616"/>
    </ligand>
</feature>
<feature type="binding site" evidence="7">
    <location>
        <position position="296"/>
    </location>
    <ligand>
        <name>Mg(2+)</name>
        <dbReference type="ChEBI" id="CHEBI:18420"/>
        <label>1</label>
    </ligand>
</feature>
<keyword evidence="3 6" id="KW-0547">Nucleotide-binding</keyword>
<dbReference type="STRING" id="1459636.NTE_02629"/>
<evidence type="ECO:0000256" key="8">
    <source>
        <dbReference type="PIRSR" id="PIRSR604809-50"/>
    </source>
</evidence>
<dbReference type="InterPro" id="IPR036651">
    <property type="entry name" value="Gln_synt_N_sf"/>
</dbReference>
<dbReference type="InterPro" id="IPR027302">
    <property type="entry name" value="Gln_synth_N_conserv_site"/>
</dbReference>
<dbReference type="AlphaFoldDB" id="A0A075MVI1"/>
<dbReference type="HOGENOM" id="CLU_017290_1_2_2"/>
<dbReference type="GO" id="GO:0019740">
    <property type="term" value="P:nitrogen utilization"/>
    <property type="evidence" value="ECO:0007669"/>
    <property type="project" value="TreeGrafter"/>
</dbReference>
<keyword evidence="14" id="KW-1185">Reference proteome</keyword>
<feature type="binding site" evidence="7">
    <location>
        <position position="240"/>
    </location>
    <ligand>
        <name>Mg(2+)</name>
        <dbReference type="ChEBI" id="CHEBI:18420"/>
        <label>1</label>
    </ligand>
</feature>
<dbReference type="GO" id="GO:0005737">
    <property type="term" value="C:cytoplasm"/>
    <property type="evidence" value="ECO:0007669"/>
    <property type="project" value="TreeGrafter"/>
</dbReference>
<dbReference type="PANTHER" id="PTHR43407">
    <property type="entry name" value="GLUTAMINE SYNTHETASE"/>
    <property type="match status" value="1"/>
</dbReference>
<evidence type="ECO:0000256" key="10">
    <source>
        <dbReference type="RuleBase" id="RU000384"/>
    </source>
</evidence>
<feature type="binding site" evidence="7">
    <location>
        <position position="162"/>
    </location>
    <ligand>
        <name>Mg(2+)</name>
        <dbReference type="ChEBI" id="CHEBI:18420"/>
        <label>1</label>
    </ligand>
</feature>
<dbReference type="InterPro" id="IPR014746">
    <property type="entry name" value="Gln_synth/guanido_kin_cat_dom"/>
</dbReference>
<dbReference type="GO" id="GO:0006542">
    <property type="term" value="P:glutamine biosynthetic process"/>
    <property type="evidence" value="ECO:0007669"/>
    <property type="project" value="InterPro"/>
</dbReference>
<evidence type="ECO:0000256" key="1">
    <source>
        <dbReference type="ARBA" id="ARBA00009897"/>
    </source>
</evidence>
<dbReference type="SUPFAM" id="SSF54368">
    <property type="entry name" value="Glutamine synthetase, N-terminal domain"/>
    <property type="match status" value="1"/>
</dbReference>
<comment type="cofactor">
    <cofactor evidence="7">
        <name>Mg(2+)</name>
        <dbReference type="ChEBI" id="CHEBI:18420"/>
    </cofactor>
    <text evidence="7">Binds 2 Mg(2+) ions per subunit.</text>
</comment>
<dbReference type="GO" id="GO:0046872">
    <property type="term" value="F:metal ion binding"/>
    <property type="evidence" value="ECO:0007669"/>
    <property type="project" value="UniProtKB-KW"/>
</dbReference>
<dbReference type="Gene3D" id="3.30.590.10">
    <property type="entry name" value="Glutamine synthetase/guanido kinase, catalytic domain"/>
    <property type="match status" value="1"/>
</dbReference>
<evidence type="ECO:0000256" key="3">
    <source>
        <dbReference type="ARBA" id="ARBA00022741"/>
    </source>
</evidence>
<organism evidence="13 14">
    <name type="scientific">Candidatus Nitrososphaera evergladensis SR1</name>
    <dbReference type="NCBI Taxonomy" id="1459636"/>
    <lineage>
        <taxon>Archaea</taxon>
        <taxon>Nitrososphaerota</taxon>
        <taxon>Nitrososphaeria</taxon>
        <taxon>Nitrososphaerales</taxon>
        <taxon>Nitrososphaeraceae</taxon>
        <taxon>Nitrososphaera</taxon>
    </lineage>
</organism>
<reference evidence="13 14" key="1">
    <citation type="journal article" date="2014" name="PLoS ONE">
        <title>Genome Sequence of Candidatus Nitrososphaera evergladensis from Group I.1b Enriched from Everglades Soil Reveals Novel Genomic Features of the Ammonia-Oxidizing Archaea.</title>
        <authorList>
            <person name="Zhalnina K.V."/>
            <person name="Dias R."/>
            <person name="Leonard M.T."/>
            <person name="Dorr de Quadros P."/>
            <person name="Camargo F.A."/>
            <person name="Drew J.C."/>
            <person name="Farmerie W.G."/>
            <person name="Daroub S.H."/>
            <person name="Triplett E.W."/>
        </authorList>
    </citation>
    <scope>NUCLEOTIDE SEQUENCE [LARGE SCALE GENOMIC DNA]</scope>
    <source>
        <strain evidence="13 14">SR1</strain>
    </source>
</reference>
<dbReference type="PANTHER" id="PTHR43407:SF1">
    <property type="entry name" value="LENGSIN"/>
    <property type="match status" value="1"/>
</dbReference>
<evidence type="ECO:0000256" key="4">
    <source>
        <dbReference type="ARBA" id="ARBA00022840"/>
    </source>
</evidence>
<dbReference type="Proteomes" id="UP000028194">
    <property type="component" value="Chromosome"/>
</dbReference>
<dbReference type="InterPro" id="IPR004809">
    <property type="entry name" value="Gln_synth_I"/>
</dbReference>
<feature type="binding site" evidence="5">
    <location>
        <position position="399"/>
    </location>
    <ligand>
        <name>L-glutamate</name>
        <dbReference type="ChEBI" id="CHEBI:29985"/>
    </ligand>
</feature>
<name>A0A075MVI1_9ARCH</name>
<gene>
    <name evidence="13" type="ORF">NTE_02629</name>
</gene>
<keyword evidence="7" id="KW-0460">Magnesium</keyword>
<dbReference type="EMBL" id="CP007174">
    <property type="protein sequence ID" value="AIF84672.1"/>
    <property type="molecule type" value="Genomic_DNA"/>
</dbReference>
<evidence type="ECO:0000313" key="14">
    <source>
        <dbReference type="Proteomes" id="UP000028194"/>
    </source>
</evidence>
<proteinExistence type="inferred from homology"/>
<feature type="binding site" evidence="5">
    <location>
        <position position="359"/>
    </location>
    <ligand>
        <name>L-glutamate</name>
        <dbReference type="ChEBI" id="CHEBI:29985"/>
    </ligand>
</feature>
<dbReference type="GO" id="GO:0004356">
    <property type="term" value="F:glutamine synthetase activity"/>
    <property type="evidence" value="ECO:0007669"/>
    <property type="project" value="UniProtKB-EC"/>
</dbReference>
<evidence type="ECO:0000256" key="9">
    <source>
        <dbReference type="PROSITE-ProRule" id="PRU01330"/>
    </source>
</evidence>
<keyword evidence="4 6" id="KW-0067">ATP-binding</keyword>
<feature type="binding site" evidence="7">
    <location>
        <position position="397"/>
    </location>
    <ligand>
        <name>Mg(2+)</name>
        <dbReference type="ChEBI" id="CHEBI:18420"/>
        <label>1</label>
    </ligand>
</feature>
<feature type="modified residue" description="O-AMP-tyrosine" evidence="8">
    <location>
        <position position="437"/>
    </location>
</feature>
<sequence length="508" mass="56760">MIIVNGLISYKRHIYGIDMSFRDASSLEELQQKNNSSSGPDDITSAEFLQLRYTDVPGRFLAKYVFSGNKSLREYFKSGVGLDGSSVRGFATIDESDLLLVPDRSTLRRLPLPDFNVATVIADVYRGFGRGRLPRDPRHVSQCVEERLAYDGLACQVGPEVECFIFDDMVFSGGHEAKIVSVEDEGQSKYPLRRKGGYDAPPFQDSLMEFRFEVADMLEKYYSIEVTNLNHEVASSGQIEINFLHDTLTKAADNVQVYKDVVRNVAKKHNKVANFMPKPIFDESDRRAGDNGSGMHVSVSLWTKSHAAKDSNNHRNIFYDPSDEYAEFSQAGRYFIGGLLDHAASLACLVAPTVNSYYRMVPGFEAPVYAAWSRGNRSAIIRVPVNERGSSGSKRIEFRAPDPSANPYLAFSAVVSAGLDGIKKKTDPGDPINENIYKMTDDQRRSLGIKPLPGSLQDSIAALESDLGYLKSCFSDELLETYLSLKEKEVEEAGDCSKERQFRMYYDV</sequence>
<evidence type="ECO:0000256" key="5">
    <source>
        <dbReference type="PIRSR" id="PIRSR604809-1"/>
    </source>
</evidence>
<dbReference type="GO" id="GO:0016020">
    <property type="term" value="C:membrane"/>
    <property type="evidence" value="ECO:0007669"/>
    <property type="project" value="TreeGrafter"/>
</dbReference>
<dbReference type="Pfam" id="PF03951">
    <property type="entry name" value="Gln-synt_N"/>
    <property type="match status" value="1"/>
</dbReference>
<evidence type="ECO:0000313" key="13">
    <source>
        <dbReference type="EMBL" id="AIF84672.1"/>
    </source>
</evidence>
<comment type="similarity">
    <text evidence="1 9 10">Belongs to the glutamine synthetase family.</text>
</comment>
<feature type="binding site" evidence="7">
    <location>
        <position position="232"/>
    </location>
    <ligand>
        <name>Mg(2+)</name>
        <dbReference type="ChEBI" id="CHEBI:18420"/>
        <label>1</label>
    </ligand>
</feature>
<evidence type="ECO:0000259" key="11">
    <source>
        <dbReference type="PROSITE" id="PS51986"/>
    </source>
</evidence>
<keyword evidence="7" id="KW-0479">Metal-binding</keyword>
<dbReference type="eggNOG" id="arCOG01909">
    <property type="taxonomic scope" value="Archaea"/>
</dbReference>
<dbReference type="Gene3D" id="3.10.20.70">
    <property type="entry name" value="Glutamine synthetase, N-terminal domain"/>
    <property type="match status" value="1"/>
</dbReference>
<evidence type="ECO:0000256" key="7">
    <source>
        <dbReference type="PIRSR" id="PIRSR604809-3"/>
    </source>
</evidence>
<dbReference type="SMART" id="SM01230">
    <property type="entry name" value="Gln-synt_C"/>
    <property type="match status" value="1"/>
</dbReference>
<dbReference type="PROSITE" id="PS51986">
    <property type="entry name" value="GS_BETA_GRASP"/>
    <property type="match status" value="1"/>
</dbReference>
<feature type="domain" description="GS beta-grasp" evidence="11">
    <location>
        <begin position="44"/>
        <end position="129"/>
    </location>
</feature>
<feature type="binding site" evidence="5">
    <location>
        <position position="377"/>
    </location>
    <ligand>
        <name>L-glutamate</name>
        <dbReference type="ChEBI" id="CHEBI:29985"/>
    </ligand>
</feature>
<dbReference type="PROSITE" id="PS00180">
    <property type="entry name" value="GLNA_1"/>
    <property type="match status" value="1"/>
</dbReference>
<dbReference type="SUPFAM" id="SSF55931">
    <property type="entry name" value="Glutamine synthetase/guanido kinase"/>
    <property type="match status" value="1"/>
</dbReference>
<dbReference type="EC" id="6.3.1.2" evidence="13"/>
<evidence type="ECO:0000256" key="2">
    <source>
        <dbReference type="ARBA" id="ARBA00022598"/>
    </source>
</evidence>
<keyword evidence="2 13" id="KW-0436">Ligase</keyword>
<dbReference type="InterPro" id="IPR008147">
    <property type="entry name" value="Gln_synt_N"/>
</dbReference>
<dbReference type="InterPro" id="IPR008146">
    <property type="entry name" value="Gln_synth_cat_dom"/>
</dbReference>
<protein>
    <submittedName>
        <fullName evidence="13">Glutamine synthetase, type I</fullName>
        <ecNumber evidence="13">6.3.1.2</ecNumber>
    </submittedName>
</protein>
<feature type="domain" description="GS catalytic" evidence="12">
    <location>
        <begin position="137"/>
        <end position="508"/>
    </location>
</feature>
<evidence type="ECO:0000256" key="6">
    <source>
        <dbReference type="PIRSR" id="PIRSR604809-2"/>
    </source>
</evidence>